<dbReference type="Gene3D" id="2.60.120.620">
    <property type="entry name" value="q2cbj1_9rhob like domain"/>
    <property type="match status" value="1"/>
</dbReference>
<feature type="chain" id="PRO_5030884741" description="Fe2OG dioxygenase domain-containing protein" evidence="3">
    <location>
        <begin position="26"/>
        <end position="348"/>
    </location>
</feature>
<dbReference type="InterPro" id="IPR005123">
    <property type="entry name" value="Oxoglu/Fe-dep_dioxygenase_dom"/>
</dbReference>
<evidence type="ECO:0000256" key="3">
    <source>
        <dbReference type="SAM" id="SignalP"/>
    </source>
</evidence>
<keyword evidence="2" id="KW-0479">Metal-binding</keyword>
<feature type="signal peptide" evidence="3">
    <location>
        <begin position="1"/>
        <end position="25"/>
    </location>
</feature>
<dbReference type="AlphaFoldDB" id="A0A7S0FLZ6"/>
<organism evidence="5">
    <name type="scientific">Minutocellus polymorphus</name>
    <dbReference type="NCBI Taxonomy" id="265543"/>
    <lineage>
        <taxon>Eukaryota</taxon>
        <taxon>Sar</taxon>
        <taxon>Stramenopiles</taxon>
        <taxon>Ochrophyta</taxon>
        <taxon>Bacillariophyta</taxon>
        <taxon>Mediophyceae</taxon>
        <taxon>Cymatosirophycidae</taxon>
        <taxon>Cymatosirales</taxon>
        <taxon>Cymatosiraceae</taxon>
        <taxon>Minutocellus</taxon>
    </lineage>
</organism>
<dbReference type="PANTHER" id="PTHR24014">
    <property type="entry name" value="2-OXOGLUTARATE AND IRON-DEPENDENT OXYGENASE DOMAIN-CONTAINING PROTEIN 2"/>
    <property type="match status" value="1"/>
</dbReference>
<keyword evidence="2" id="KW-0408">Iron</keyword>
<gene>
    <name evidence="5" type="ORF">MPOL1434_LOCUS4910</name>
</gene>
<evidence type="ECO:0000256" key="2">
    <source>
        <dbReference type="RuleBase" id="RU003682"/>
    </source>
</evidence>
<accession>A0A7S0FLZ6</accession>
<keyword evidence="1" id="KW-0847">Vitamin C</keyword>
<dbReference type="PROSITE" id="PS51471">
    <property type="entry name" value="FE2OG_OXY"/>
    <property type="match status" value="1"/>
</dbReference>
<dbReference type="PANTHER" id="PTHR24014:SF4">
    <property type="entry name" value="2-OXOGLUTARATE AND IRON-DEPENDENT OXYGENASE DOMAIN-CONTAINING PROTEIN 2"/>
    <property type="match status" value="1"/>
</dbReference>
<protein>
    <recommendedName>
        <fullName evidence="4">Fe2OG dioxygenase domain-containing protein</fullName>
    </recommendedName>
</protein>
<reference evidence="5" key="1">
    <citation type="submission" date="2021-01" db="EMBL/GenBank/DDBJ databases">
        <authorList>
            <person name="Corre E."/>
            <person name="Pelletier E."/>
            <person name="Niang G."/>
            <person name="Scheremetjew M."/>
            <person name="Finn R."/>
            <person name="Kale V."/>
            <person name="Holt S."/>
            <person name="Cochrane G."/>
            <person name="Meng A."/>
            <person name="Brown T."/>
            <person name="Cohen L."/>
        </authorList>
    </citation>
    <scope>NUCLEOTIDE SEQUENCE</scope>
    <source>
        <strain evidence="5">CCMP3303</strain>
    </source>
</reference>
<evidence type="ECO:0000256" key="1">
    <source>
        <dbReference type="ARBA" id="ARBA00022896"/>
    </source>
</evidence>
<keyword evidence="2" id="KW-0560">Oxidoreductase</keyword>
<sequence>MCTAFIIVGTLSVLLVHVAIGKASAADAVSALEQVRCLDVPAATATANAEFEHSDFWEDNGHTIREAWVELETDGGPPANLALANIVDPSLREAIESARDNPTLANEENVLSSFVEAGPLGKGLAYKSHLLTPAGASALRSELDKATSSGIPLRRPNAMNRYGCIIDKDVDGAVSLSSLTAFVEDLIDNIARPVGRALFNDTVGAKEDVEHFTFTIRYNAEEDMELKEHRDASVFTLNINLNLPEENYDGSSLYLLDEEYIGNDGTGTRHLIEFEPDMLLIHRGSVRHAALPISSGTRHNIIIWLFGEDGQVRVAPYDEEDRLAVEQRWGRNVREIEIDRHDKWKPEL</sequence>
<feature type="domain" description="Fe2OG dioxygenase" evidence="4">
    <location>
        <begin position="209"/>
        <end position="307"/>
    </location>
</feature>
<evidence type="ECO:0000259" key="4">
    <source>
        <dbReference type="PROSITE" id="PS51471"/>
    </source>
</evidence>
<dbReference type="EMBL" id="HBEJ01008322">
    <property type="protein sequence ID" value="CAD8368376.1"/>
    <property type="molecule type" value="Transcribed_RNA"/>
</dbReference>
<comment type="similarity">
    <text evidence="2">Belongs to the iron/ascorbate-dependent oxidoreductase family.</text>
</comment>
<dbReference type="GO" id="GO:0031418">
    <property type="term" value="F:L-ascorbic acid binding"/>
    <property type="evidence" value="ECO:0007669"/>
    <property type="project" value="UniProtKB-KW"/>
</dbReference>
<name>A0A7S0FLZ6_9STRA</name>
<proteinExistence type="inferred from homology"/>
<evidence type="ECO:0000313" key="5">
    <source>
        <dbReference type="EMBL" id="CAD8368376.1"/>
    </source>
</evidence>
<dbReference type="GO" id="GO:0046872">
    <property type="term" value="F:metal ion binding"/>
    <property type="evidence" value="ECO:0007669"/>
    <property type="project" value="UniProtKB-KW"/>
</dbReference>
<keyword evidence="3" id="KW-0732">Signal</keyword>
<dbReference type="GO" id="GO:0016491">
    <property type="term" value="F:oxidoreductase activity"/>
    <property type="evidence" value="ECO:0007669"/>
    <property type="project" value="UniProtKB-KW"/>
</dbReference>